<feature type="non-terminal residue" evidence="1">
    <location>
        <position position="1"/>
    </location>
</feature>
<gene>
    <name evidence="1" type="ORF">C5S46_02800</name>
</gene>
<evidence type="ECO:0000313" key="1">
    <source>
        <dbReference type="EMBL" id="TKY92023.1"/>
    </source>
</evidence>
<dbReference type="Proteomes" id="UP000315423">
    <property type="component" value="Unassembled WGS sequence"/>
</dbReference>
<organism evidence="1 2">
    <name type="scientific">Candidatus Methanomarinus sp</name>
    <dbReference type="NCBI Taxonomy" id="3386244"/>
    <lineage>
        <taxon>Archaea</taxon>
        <taxon>Methanobacteriati</taxon>
        <taxon>Methanobacteriota</taxon>
        <taxon>Stenosarchaea group</taxon>
        <taxon>Methanomicrobia</taxon>
        <taxon>Methanosarcinales</taxon>
        <taxon>ANME-2 cluster</taxon>
        <taxon>Candidatus Methanocomedenaceae</taxon>
        <taxon>Candidatus Methanomarinus</taxon>
    </lineage>
</organism>
<protein>
    <submittedName>
        <fullName evidence="1">Phosphopantothenate/pantothenate synthetase</fullName>
    </submittedName>
</protein>
<evidence type="ECO:0000313" key="2">
    <source>
        <dbReference type="Proteomes" id="UP000315423"/>
    </source>
</evidence>
<accession>A0AC61SBS8</accession>
<dbReference type="EMBL" id="QYBA01000086">
    <property type="protein sequence ID" value="TKY92023.1"/>
    <property type="molecule type" value="Genomic_DNA"/>
</dbReference>
<name>A0AC61SBS8_9EURY</name>
<proteinExistence type="predicted"/>
<sequence>RGETFDYLLSERTIPSASEAERTAAAALLLAKGPVISVNGNTAALVPEELVRLSIMLGAPLEVNLFYRTQERVQKIIEYLVSYGAQDVLGARPDCNIAGLSSERRHVCKQGIFLADVVFVPLEDGDRCEALGRMGKTVIVVDLNPLSRTAQSASVCIVDNIIRAMPNIIELVDWMKGMSTGYLQEIVDGFDNRQNIDDALGSIYKNLKMKHHQLPNILKKEK</sequence>
<comment type="caution">
    <text evidence="1">The sequence shown here is derived from an EMBL/GenBank/DDBJ whole genome shotgun (WGS) entry which is preliminary data.</text>
</comment>
<reference evidence="1" key="1">
    <citation type="submission" date="2018-09" db="EMBL/GenBank/DDBJ databases">
        <title>A genomic encyclopedia of anaerobic methanotrophic archaea.</title>
        <authorList>
            <person name="Skennerton C.T."/>
            <person name="Chadwick G.L."/>
            <person name="Laso-Perez R."/>
            <person name="Leu A.O."/>
            <person name="Speth D.R."/>
            <person name="Yu H."/>
            <person name="Morgan-Lang C."/>
            <person name="Hatzenpichler R."/>
            <person name="Goudeau D."/>
            <person name="Malmstrom R."/>
            <person name="Woyke T."/>
            <person name="Hallam S."/>
            <person name="Tyson G.W."/>
            <person name="Wegener G."/>
            <person name="Boetius A."/>
            <person name="Orphan V.J."/>
        </authorList>
    </citation>
    <scope>NUCLEOTIDE SEQUENCE</scope>
    <source>
        <strain evidence="1">CONS3730D10UFb2</strain>
    </source>
</reference>